<feature type="region of interest" description="Disordered" evidence="2">
    <location>
        <begin position="1"/>
        <end position="36"/>
    </location>
</feature>
<dbReference type="InterPro" id="IPR014710">
    <property type="entry name" value="RmlC-like_jellyroll"/>
</dbReference>
<organism evidence="4 5">
    <name type="scientific">Bradyrhizobium brasilense</name>
    <dbReference type="NCBI Taxonomy" id="1419277"/>
    <lineage>
        <taxon>Bacteria</taxon>
        <taxon>Pseudomonadati</taxon>
        <taxon>Pseudomonadota</taxon>
        <taxon>Alphaproteobacteria</taxon>
        <taxon>Hyphomicrobiales</taxon>
        <taxon>Nitrobacteraceae</taxon>
        <taxon>Bradyrhizobium</taxon>
    </lineage>
</organism>
<evidence type="ECO:0000256" key="2">
    <source>
        <dbReference type="SAM" id="MobiDB-lite"/>
    </source>
</evidence>
<dbReference type="SMART" id="SM00530">
    <property type="entry name" value="HTH_XRE"/>
    <property type="match status" value="1"/>
</dbReference>
<dbReference type="InterPro" id="IPR011051">
    <property type="entry name" value="RmlC_Cupin_sf"/>
</dbReference>
<dbReference type="InterPro" id="IPR010982">
    <property type="entry name" value="Lambda_DNA-bd_dom_sf"/>
</dbReference>
<dbReference type="InterPro" id="IPR050807">
    <property type="entry name" value="TransReg_Diox_bact_type"/>
</dbReference>
<proteinExistence type="predicted"/>
<dbReference type="CDD" id="cd00093">
    <property type="entry name" value="HTH_XRE"/>
    <property type="match status" value="1"/>
</dbReference>
<gene>
    <name evidence="4" type="ORF">QA636_35570</name>
</gene>
<dbReference type="RefSeq" id="WP_310885367.1">
    <property type="nucleotide sequence ID" value="NZ_CP121646.1"/>
</dbReference>
<evidence type="ECO:0000313" key="5">
    <source>
        <dbReference type="Proteomes" id="UP001221546"/>
    </source>
</evidence>
<name>A0ABY8JAW8_9BRAD</name>
<dbReference type="InterPro" id="IPR001387">
    <property type="entry name" value="Cro/C1-type_HTH"/>
</dbReference>
<keyword evidence="1" id="KW-0238">DNA-binding</keyword>
<accession>A0ABY8JAW8</accession>
<dbReference type="Pfam" id="PF07883">
    <property type="entry name" value="Cupin_2"/>
    <property type="match status" value="1"/>
</dbReference>
<evidence type="ECO:0000259" key="3">
    <source>
        <dbReference type="PROSITE" id="PS50943"/>
    </source>
</evidence>
<dbReference type="Proteomes" id="UP001221546">
    <property type="component" value="Chromosome"/>
</dbReference>
<dbReference type="SUPFAM" id="SSF47413">
    <property type="entry name" value="lambda repressor-like DNA-binding domains"/>
    <property type="match status" value="1"/>
</dbReference>
<dbReference type="Gene3D" id="2.60.120.10">
    <property type="entry name" value="Jelly Rolls"/>
    <property type="match status" value="1"/>
</dbReference>
<protein>
    <submittedName>
        <fullName evidence="4">XRE family transcriptional regulator</fullName>
    </submittedName>
</protein>
<dbReference type="Gene3D" id="1.10.260.40">
    <property type="entry name" value="lambda repressor-like DNA-binding domains"/>
    <property type="match status" value="1"/>
</dbReference>
<dbReference type="Pfam" id="PF01381">
    <property type="entry name" value="HTH_3"/>
    <property type="match status" value="1"/>
</dbReference>
<dbReference type="PANTHER" id="PTHR46797">
    <property type="entry name" value="HTH-TYPE TRANSCRIPTIONAL REGULATOR"/>
    <property type="match status" value="1"/>
</dbReference>
<feature type="domain" description="HTH cro/C1-type" evidence="3">
    <location>
        <begin position="45"/>
        <end position="99"/>
    </location>
</feature>
<sequence length="222" mass="24642">MSKGKRAVHNRGGNVKKARAREQAPAPAETAVAKPPIDERTGAAIRRARVERGLTLSDVASAASISVPMLSRFENGQSTASLVLLERICAVLGTDLPSLFSEVEQARGEAQLIKASDQMEVVRSGTKHGHTYRLLSYHKGPQKFFEPFLINMDKESESYPRFQHPGTEFIYMLSGRMEYRFGDKTFLIEPGDAFTFSGGVLHGPEKLLDDRIQFITIIIYAE</sequence>
<reference evidence="4 5" key="1">
    <citation type="submission" date="2023-04" db="EMBL/GenBank/DDBJ databases">
        <title>Australian commercial rhizobial inoculants.</title>
        <authorList>
            <person name="Kohlmeier M.G."/>
            <person name="O'Hara G.W."/>
            <person name="Colombi E."/>
            <person name="Ramsay J.P."/>
            <person name="Terpolilli J."/>
        </authorList>
    </citation>
    <scope>NUCLEOTIDE SEQUENCE [LARGE SCALE GENOMIC DNA]</scope>
    <source>
        <strain evidence="4 5">CB627</strain>
    </source>
</reference>
<dbReference type="InterPro" id="IPR013096">
    <property type="entry name" value="Cupin_2"/>
</dbReference>
<dbReference type="EMBL" id="CP121646">
    <property type="protein sequence ID" value="WFU62709.1"/>
    <property type="molecule type" value="Genomic_DNA"/>
</dbReference>
<dbReference type="PANTHER" id="PTHR46797:SF1">
    <property type="entry name" value="METHYLPHOSPHONATE SYNTHASE"/>
    <property type="match status" value="1"/>
</dbReference>
<keyword evidence="5" id="KW-1185">Reference proteome</keyword>
<evidence type="ECO:0000256" key="1">
    <source>
        <dbReference type="ARBA" id="ARBA00023125"/>
    </source>
</evidence>
<dbReference type="PROSITE" id="PS50943">
    <property type="entry name" value="HTH_CROC1"/>
    <property type="match status" value="1"/>
</dbReference>
<dbReference type="SUPFAM" id="SSF51182">
    <property type="entry name" value="RmlC-like cupins"/>
    <property type="match status" value="1"/>
</dbReference>
<dbReference type="CDD" id="cd02209">
    <property type="entry name" value="cupin_XRE_C"/>
    <property type="match status" value="1"/>
</dbReference>
<evidence type="ECO:0000313" key="4">
    <source>
        <dbReference type="EMBL" id="WFU62709.1"/>
    </source>
</evidence>
<feature type="compositionally biased region" description="Basic residues" evidence="2">
    <location>
        <begin position="1"/>
        <end position="19"/>
    </location>
</feature>